<evidence type="ECO:0000313" key="2">
    <source>
        <dbReference type="Proteomes" id="UP000216752"/>
    </source>
</evidence>
<protein>
    <submittedName>
        <fullName evidence="1">Uncharacterized protein</fullName>
    </submittedName>
</protein>
<dbReference type="Proteomes" id="UP000216752">
    <property type="component" value="Chromosome"/>
</dbReference>
<dbReference type="EMBL" id="CP155573">
    <property type="protein sequence ID" value="XFO67261.1"/>
    <property type="molecule type" value="Genomic_DNA"/>
</dbReference>
<evidence type="ECO:0000313" key="1">
    <source>
        <dbReference type="EMBL" id="XFO67261.1"/>
    </source>
</evidence>
<name>A0ABZ3INW6_9FIRM</name>
<sequence>MDYQKLKVQCDEVRNQIVMEELDDEKRKVLIKYDLHCNSDLYWERPKGKYPQKIFFSHKFVKKSSVIRIIFYIYQLCFAKVKYFERNWDDFLPYIHSWREGFIECELYDMELIKHKHTAIIFDLRDLKKITDIKEFRSICDYLEGQKKTLNLLN</sequence>
<keyword evidence="2" id="KW-1185">Reference proteome</keyword>
<organism evidence="1 2">
    <name type="scientific">Sporomusa silvacetica DSM 10669</name>
    <dbReference type="NCBI Taxonomy" id="1123289"/>
    <lineage>
        <taxon>Bacteria</taxon>
        <taxon>Bacillati</taxon>
        <taxon>Bacillota</taxon>
        <taxon>Negativicutes</taxon>
        <taxon>Selenomonadales</taxon>
        <taxon>Sporomusaceae</taxon>
        <taxon>Sporomusa</taxon>
    </lineage>
</organism>
<proteinExistence type="predicted"/>
<accession>A0ABZ3INW6</accession>
<reference evidence="1" key="1">
    <citation type="submission" date="2024-05" db="EMBL/GenBank/DDBJ databases">
        <title>Isolation and characterization of Sporomusa carbonis sp. nov., a carboxydotrophic hydrogenogen in the genus of Sporomusa isolated from a charcoal burning pile.</title>
        <authorList>
            <person name="Boeer T."/>
            <person name="Rosenbaum F."/>
            <person name="Eysell L."/>
            <person name="Mueller V."/>
            <person name="Daniel R."/>
            <person name="Poehlein A."/>
        </authorList>
    </citation>
    <scope>NUCLEOTIDE SEQUENCE [LARGE SCALE GENOMIC DNA]</scope>
    <source>
        <strain evidence="1">DSM 10669</strain>
    </source>
</reference>
<gene>
    <name evidence="1" type="ORF">SPSIL_034550</name>
</gene>
<dbReference type="RefSeq" id="WP_211289798.1">
    <property type="nucleotide sequence ID" value="NZ_CP155573.1"/>
</dbReference>